<protein>
    <submittedName>
        <fullName evidence="2">Uncharacterized protein</fullName>
    </submittedName>
</protein>
<feature type="region of interest" description="Disordered" evidence="1">
    <location>
        <begin position="49"/>
        <end position="73"/>
    </location>
</feature>
<evidence type="ECO:0000313" key="2">
    <source>
        <dbReference type="EMBL" id="PKW18633.1"/>
    </source>
</evidence>
<gene>
    <name evidence="2" type="ORF">A8926_6743</name>
</gene>
<organism evidence="2 3">
    <name type="scientific">Saccharopolyspora spinosa</name>
    <dbReference type="NCBI Taxonomy" id="60894"/>
    <lineage>
        <taxon>Bacteria</taxon>
        <taxon>Bacillati</taxon>
        <taxon>Actinomycetota</taxon>
        <taxon>Actinomycetes</taxon>
        <taxon>Pseudonocardiales</taxon>
        <taxon>Pseudonocardiaceae</taxon>
        <taxon>Saccharopolyspora</taxon>
    </lineage>
</organism>
<dbReference type="AlphaFoldDB" id="A0A2N3Y6W0"/>
<keyword evidence="3" id="KW-1185">Reference proteome</keyword>
<dbReference type="EMBL" id="PJNB01000001">
    <property type="protein sequence ID" value="PKW18633.1"/>
    <property type="molecule type" value="Genomic_DNA"/>
</dbReference>
<proteinExistence type="predicted"/>
<dbReference type="Proteomes" id="UP000233786">
    <property type="component" value="Unassembled WGS sequence"/>
</dbReference>
<sequence>MVDFDALMLAPVGDDLAKLLVTTAMTYGHLARCGAPTCVIKGTSEARLSSRNHRIEPEGKDVTDSTALAGGVS</sequence>
<evidence type="ECO:0000256" key="1">
    <source>
        <dbReference type="SAM" id="MobiDB-lite"/>
    </source>
</evidence>
<accession>A0A2N3Y6W0</accession>
<reference evidence="2" key="1">
    <citation type="submission" date="2017-12" db="EMBL/GenBank/DDBJ databases">
        <title>Sequencing the genomes of 1000 Actinobacteria strains.</title>
        <authorList>
            <person name="Klenk H.-P."/>
        </authorList>
    </citation>
    <scope>NUCLEOTIDE SEQUENCE [LARGE SCALE GENOMIC DNA]</scope>
    <source>
        <strain evidence="2">DSM 44228</strain>
    </source>
</reference>
<comment type="caution">
    <text evidence="2">The sequence shown here is derived from an EMBL/GenBank/DDBJ whole genome shotgun (WGS) entry which is preliminary data.</text>
</comment>
<feature type="compositionally biased region" description="Basic and acidic residues" evidence="1">
    <location>
        <begin position="53"/>
        <end position="63"/>
    </location>
</feature>
<evidence type="ECO:0000313" key="3">
    <source>
        <dbReference type="Proteomes" id="UP000233786"/>
    </source>
</evidence>
<name>A0A2N3Y6W0_SACSN</name>